<dbReference type="InterPro" id="IPR014043">
    <property type="entry name" value="Acyl_transferase_dom"/>
</dbReference>
<evidence type="ECO:0000256" key="8">
    <source>
        <dbReference type="SAM" id="Coils"/>
    </source>
</evidence>
<keyword evidence="13" id="KW-1185">Reference proteome</keyword>
<dbReference type="CDD" id="cd05195">
    <property type="entry name" value="enoyl_red"/>
    <property type="match status" value="1"/>
</dbReference>
<dbReference type="SMART" id="SM00829">
    <property type="entry name" value="PKS_ER"/>
    <property type="match status" value="1"/>
</dbReference>
<keyword evidence="4" id="KW-0808">Transferase</keyword>
<evidence type="ECO:0000256" key="6">
    <source>
        <dbReference type="ARBA" id="ARBA00023268"/>
    </source>
</evidence>
<dbReference type="CDD" id="cd00833">
    <property type="entry name" value="PKS"/>
    <property type="match status" value="1"/>
</dbReference>
<dbReference type="SMART" id="SM00822">
    <property type="entry name" value="PKS_KR"/>
    <property type="match status" value="1"/>
</dbReference>
<sequence length="2422" mass="262838">MAISTPQKKLSPEQRVPKVNDYSRDHGQLDGCEPFEPVAIIGMAMRLPGRVRNEVDFWNLLSQKRSGLCEVPKDRFNIDGFYDPSGKPGTIGMNRGYFLEDINIRQFDPSVFPMSKTELECLDPSQRQLLQVAYECFESAGVTSWRGTSVGCYVGEFGEDWLDLNAKEKEQRGRYRGTGFSDFAMSNRLSYEFDLCGPSMTIKTACSSSIVCLDLACTAIQKGECESALVAGSSLMFSPTMWLALNDMGVLSPRGQCRTFDASADGYARGEAVNMILIKKLSLALRDNDPIRAIIRGAAVNTDGRTKGMTIPCPVAQAALIRKTYALAGIQDISKTAIVECHGTGTPIGDPIEAKAVADCFGDKGIVMTSVKPNVGHGEGAAGLTSVIKNVLALEHRMVLPNINFETPNPQIPFEERKLHVPTELEQWPEGRAERVSVNSFGIGGVNAHVIIESARQFGLSEHGGRLTYSAESLDAQFKAVEEFVQRESQVDLGDLAYTLAVKREHRPCRAFAVATATPDGIELSQSQPPKELSALTSPRGPKIAWVFTGQGAQWARMGVDLLDINATFSGTIRKLDKVLRTLPMPPPWTIEGELRKDEPESRVSAAEFGHPVCVALQVAIVDVLHSWGVSPDVIVGHSSGEVAAAYASGAISAEEAISIAALRGLANVSTGQKGSMAAIGLGRDDVAPYLVPGVDIACENSQSSTTLSGDIEGVTEIVQRLKTEQPGVFARLLRVEKAFHSHHMLPYGQAYEELIRSLVRSRDPAIPMHSSVTGKRLTGDGSFDAPYWRANMERPVLFNTAFRSALADASLGESDQVALIEIGPHPALSAPIGQILRDTGRSGNATHLGSLARGKSGRDSLMELAGRLYQHGDTNHWRESRVSQEWRFRQDPPHDLLGSRIFETASNEPSWRKRLELDDLPWLRGHTINGDVVFPAAGYISMVGEALQQLAGTKGGCEATFSIRNVRFASARILESNTTVELITSLKPIMLDPSEATPWYSFTIHSFDGTRWVRNCYGEARSSKDMSFAPPRQIKTRDTPFPRAVDGNAWYGGLRRVGLNYTGPFEGLKDVSASTTTFEAKAAVEPVVPTFIEEMVLAPLPAGQTCLDVTTHTGQEEGQKTYTGSLLARSGVGERTATTCISLKGMETSLLRRGGGSGEDDDAEEDSLPLISHIEWRPHSELADLATQMVPGPSRMKEWVLIEEFMLLCLLDHEENIETDDGTAEHLVKLTAWIHGHLERYKQGLNMFVDKDLHLEEKSADERLERMGEIMALLASSRLACFPTAMERLVSATPAIFKNEAHPLHVLMEDNVLADLYTAFATDPTNLIRALANTNPHMRVLEVGAGTGGTTANILRALTSSCGERLFSVYTYTDISAGFFPAAKERFADMDAAIEYAVLDVSGDPAEQGLELGSYDLIIAANVLHATPSLNKTLRNMGSLLRPGGRLFMEELNAEMKALNYIMGFFPGWWLGSEDDRADQPFISPERWTKELLAAGFSEPEVVVPDEVPPFEANMSFLVPLKAETAVESSRVGLLCHDPDGPYVSEMRQGLEGAGIAVDVHLFGQTLPQSDVISLLDVQKPVGPGISGETFNAIKGYLVSHKASVFWMMPASQVGDVRDPGAAMMLGLARVARNELSIPLLTVEVDESTTSNTAAASAMVKILSRARSKSLAQHDLMDLDKEYALVDGEILVPRLHWQTAPRAFQSTALISHNGDSNLKTVRRLALSTPGLLHTMTWAQCVGSGSPAEGEVLVETRAFGLNFRDLLLALGVLNTSTDDMGFEGSGVVRKVGPGVTRLSVGDRVMFLGCGAFRTSWTMNASLCVKLNDSMTFEQGAALPCVSATALMALVDKANLQAGQSVLIHAACGGVGLAAVQIAQALGAEVYCTVGTDAKREYLTQQHGIQPSRIFNSRDSSFLADVMNATDGRGVDVVLNSLSGELLQASWRCVAEFGTMVEIGKRDFQRRATLAMAPFEANRTFTGLDLRQIVMQCPSKAGALLERCVDWVRDGRLGDPAISRTFSAAQIEDAFRMMQMAKHIGKIVIQMPDDAQTLDQMQREPPPPDVSFHFRPDRSYLLVGGLGGLGRSVATWMAENGARSLIFLSRSAEQTSETDLPVRELASYGCQVTLVQGSVCNKADVERAVRNEATAARPLGGVMNLAIVLRDRAFPDMTLNEWNAASEPKVRGTWNLHEAVLDNKELDFFVLFSSISSIIGQQGQANYAAANAFLDAFVRYRHGQGLAASVINIGLMGSVGIVARNQELISRLSRSGMRLLRDHNLMQGLVLALRSSWPNRAASSGGVTDGQVILGLLSTMPISSPNNRVAWRRDARMSIYHNLDGSAIGGLNGGGTADGTSAQRASLRSQLESLEEDNDKAAAISRALAGALGKILIQEADKVPLDRPLEKLGVDSLVAMERAKRGQ</sequence>
<gene>
    <name evidence="12" type="ORF">ESCO_005825</name>
</gene>
<keyword evidence="6" id="KW-0511">Multifunctional enzyme</keyword>
<feature type="domain" description="Ketosynthase family 3 (KS3)" evidence="10">
    <location>
        <begin position="35"/>
        <end position="454"/>
    </location>
</feature>
<dbReference type="InterPro" id="IPR049551">
    <property type="entry name" value="PKS_DH_C"/>
</dbReference>
<dbReference type="InterPro" id="IPR020841">
    <property type="entry name" value="PKS_Beta-ketoAc_synthase_dom"/>
</dbReference>
<dbReference type="FunFam" id="3.40.50.720:FF:000209">
    <property type="entry name" value="Polyketide synthase Pks12"/>
    <property type="match status" value="1"/>
</dbReference>
<dbReference type="PROSITE" id="PS52019">
    <property type="entry name" value="PKS_MFAS_DH"/>
    <property type="match status" value="1"/>
</dbReference>
<dbReference type="GO" id="GO:0006633">
    <property type="term" value="P:fatty acid biosynthetic process"/>
    <property type="evidence" value="ECO:0007669"/>
    <property type="project" value="InterPro"/>
</dbReference>
<evidence type="ECO:0000256" key="7">
    <source>
        <dbReference type="PROSITE-ProRule" id="PRU01363"/>
    </source>
</evidence>
<dbReference type="Gene3D" id="3.40.50.150">
    <property type="entry name" value="Vaccinia Virus protein VP39"/>
    <property type="match status" value="1"/>
</dbReference>
<dbReference type="Pfam" id="PF08240">
    <property type="entry name" value="ADH_N"/>
    <property type="match status" value="1"/>
</dbReference>
<evidence type="ECO:0000259" key="11">
    <source>
        <dbReference type="PROSITE" id="PS52019"/>
    </source>
</evidence>
<evidence type="ECO:0000256" key="2">
    <source>
        <dbReference type="ARBA" id="ARBA00022553"/>
    </source>
</evidence>
<dbReference type="Pfam" id="PF08242">
    <property type="entry name" value="Methyltransf_12"/>
    <property type="match status" value="1"/>
</dbReference>
<keyword evidence="3" id="KW-0489">Methyltransferase</keyword>
<dbReference type="SUPFAM" id="SSF53335">
    <property type="entry name" value="S-adenosyl-L-methionine-dependent methyltransferases"/>
    <property type="match status" value="1"/>
</dbReference>
<accession>A0A0M8MRU5</accession>
<feature type="region of interest" description="Disordered" evidence="9">
    <location>
        <begin position="1"/>
        <end position="30"/>
    </location>
</feature>
<dbReference type="InterPro" id="IPR032821">
    <property type="entry name" value="PKS_assoc"/>
</dbReference>
<dbReference type="GO" id="GO:0044550">
    <property type="term" value="P:secondary metabolite biosynthetic process"/>
    <property type="evidence" value="ECO:0007669"/>
    <property type="project" value="TreeGrafter"/>
</dbReference>
<dbReference type="Pfam" id="PF02801">
    <property type="entry name" value="Ketoacyl-synt_C"/>
    <property type="match status" value="1"/>
</dbReference>
<dbReference type="Pfam" id="PF13602">
    <property type="entry name" value="ADH_zinc_N_2"/>
    <property type="match status" value="1"/>
</dbReference>
<dbReference type="GO" id="GO:0008168">
    <property type="term" value="F:methyltransferase activity"/>
    <property type="evidence" value="ECO:0007669"/>
    <property type="project" value="UniProtKB-KW"/>
</dbReference>
<evidence type="ECO:0000256" key="5">
    <source>
        <dbReference type="ARBA" id="ARBA00023002"/>
    </source>
</evidence>
<evidence type="ECO:0000313" key="13">
    <source>
        <dbReference type="Proteomes" id="UP000053831"/>
    </source>
</evidence>
<dbReference type="GO" id="GO:0004312">
    <property type="term" value="F:fatty acid synthase activity"/>
    <property type="evidence" value="ECO:0007669"/>
    <property type="project" value="TreeGrafter"/>
</dbReference>
<dbReference type="SUPFAM" id="SSF55048">
    <property type="entry name" value="Probable ACP-binding domain of malonyl-CoA ACP transacylase"/>
    <property type="match status" value="1"/>
</dbReference>
<dbReference type="Pfam" id="PF00698">
    <property type="entry name" value="Acyl_transf_1"/>
    <property type="match status" value="1"/>
</dbReference>
<dbReference type="InterPro" id="IPR042104">
    <property type="entry name" value="PKS_dehydratase_sf"/>
</dbReference>
<reference evidence="12 13" key="1">
    <citation type="submission" date="2015-07" db="EMBL/GenBank/DDBJ databases">
        <title>The genome of the fungus Escovopsis weberi, a specialized disease agent of ant agriculture.</title>
        <authorList>
            <person name="de Man T.J."/>
            <person name="Stajich J.E."/>
            <person name="Kubicek C.P."/>
            <person name="Chenthamara K."/>
            <person name="Atanasova L."/>
            <person name="Druzhinina I.S."/>
            <person name="Birnbaum S."/>
            <person name="Barribeau S.M."/>
            <person name="Teiling C."/>
            <person name="Suen G."/>
            <person name="Currie C."/>
            <person name="Gerardo N.M."/>
        </authorList>
    </citation>
    <scope>NUCLEOTIDE SEQUENCE [LARGE SCALE GENOMIC DNA]</scope>
</reference>
<dbReference type="Pfam" id="PF16197">
    <property type="entry name" value="KAsynt_C_assoc"/>
    <property type="match status" value="1"/>
</dbReference>
<dbReference type="Gene3D" id="3.10.129.110">
    <property type="entry name" value="Polyketide synthase dehydratase"/>
    <property type="match status" value="1"/>
</dbReference>
<dbReference type="InterPro" id="IPR049552">
    <property type="entry name" value="PKS_DH_N"/>
</dbReference>
<dbReference type="InterPro" id="IPR049900">
    <property type="entry name" value="PKS_mFAS_DH"/>
</dbReference>
<protein>
    <submittedName>
        <fullName evidence="12">Lovastatin nonaketide synthase</fullName>
    </submittedName>
</protein>
<dbReference type="InterPro" id="IPR014031">
    <property type="entry name" value="Ketoacyl_synth_C"/>
</dbReference>
<feature type="region of interest" description="C-terminal hotdog fold" evidence="7">
    <location>
        <begin position="1043"/>
        <end position="1197"/>
    </location>
</feature>
<dbReference type="Pfam" id="PF21089">
    <property type="entry name" value="PKS_DH_N"/>
    <property type="match status" value="1"/>
</dbReference>
<keyword evidence="1" id="KW-0596">Phosphopantetheine</keyword>
<dbReference type="InterPro" id="IPR020807">
    <property type="entry name" value="PKS_DH"/>
</dbReference>
<dbReference type="SUPFAM" id="SSF51735">
    <property type="entry name" value="NAD(P)-binding Rossmann-fold domains"/>
    <property type="match status" value="2"/>
</dbReference>
<dbReference type="Gene3D" id="3.40.50.720">
    <property type="entry name" value="NAD(P)-binding Rossmann-like Domain"/>
    <property type="match status" value="2"/>
</dbReference>
<feature type="region of interest" description="N-terminal hotdog fold" evidence="7">
    <location>
        <begin position="895"/>
        <end position="1028"/>
    </location>
</feature>
<dbReference type="InterPro" id="IPR001227">
    <property type="entry name" value="Ac_transferase_dom_sf"/>
</dbReference>
<dbReference type="InterPro" id="IPR018201">
    <property type="entry name" value="Ketoacyl_synth_AS"/>
</dbReference>
<dbReference type="STRING" id="150374.A0A0M8MRU5"/>
<evidence type="ECO:0000256" key="3">
    <source>
        <dbReference type="ARBA" id="ARBA00022603"/>
    </source>
</evidence>
<dbReference type="GO" id="GO:0032259">
    <property type="term" value="P:methylation"/>
    <property type="evidence" value="ECO:0007669"/>
    <property type="project" value="UniProtKB-KW"/>
</dbReference>
<proteinExistence type="predicted"/>
<dbReference type="InterPro" id="IPR016035">
    <property type="entry name" value="Acyl_Trfase/lysoPLipase"/>
</dbReference>
<dbReference type="Gene3D" id="3.90.180.10">
    <property type="entry name" value="Medium-chain alcohol dehydrogenases, catalytic domain"/>
    <property type="match status" value="1"/>
</dbReference>
<dbReference type="InterPro" id="IPR036291">
    <property type="entry name" value="NAD(P)-bd_dom_sf"/>
</dbReference>
<evidence type="ECO:0000256" key="4">
    <source>
        <dbReference type="ARBA" id="ARBA00022679"/>
    </source>
</evidence>
<dbReference type="Gene3D" id="3.40.47.10">
    <property type="match status" value="1"/>
</dbReference>
<dbReference type="SMART" id="SM00826">
    <property type="entry name" value="PKS_DH"/>
    <property type="match status" value="1"/>
</dbReference>
<dbReference type="Proteomes" id="UP000053831">
    <property type="component" value="Unassembled WGS sequence"/>
</dbReference>
<feature type="active site" description="Proton acceptor; for dehydratase activity" evidence="7">
    <location>
        <position position="927"/>
    </location>
</feature>
<dbReference type="Gene3D" id="3.30.70.250">
    <property type="entry name" value="Malonyl-CoA ACP transacylase, ACP-binding"/>
    <property type="match status" value="1"/>
</dbReference>
<evidence type="ECO:0000259" key="10">
    <source>
        <dbReference type="PROSITE" id="PS52004"/>
    </source>
</evidence>
<dbReference type="PROSITE" id="PS52004">
    <property type="entry name" value="KS3_2"/>
    <property type="match status" value="1"/>
</dbReference>
<dbReference type="OrthoDB" id="329835at2759"/>
<feature type="active site" description="Proton donor; for dehydratase activity" evidence="7">
    <location>
        <position position="1109"/>
    </location>
</feature>
<dbReference type="InterPro" id="IPR050091">
    <property type="entry name" value="PKS_NRPS_Biosynth_Enz"/>
</dbReference>
<dbReference type="SMART" id="SM00827">
    <property type="entry name" value="PKS_AT"/>
    <property type="match status" value="1"/>
</dbReference>
<dbReference type="InterPro" id="IPR013968">
    <property type="entry name" value="PKS_KR"/>
</dbReference>
<keyword evidence="2" id="KW-0597">Phosphoprotein</keyword>
<keyword evidence="8" id="KW-0175">Coiled coil</keyword>
<dbReference type="PROSITE" id="PS00606">
    <property type="entry name" value="KS3_1"/>
    <property type="match status" value="1"/>
</dbReference>
<feature type="compositionally biased region" description="Basic and acidic residues" evidence="9">
    <location>
        <begin position="10"/>
        <end position="28"/>
    </location>
</feature>
<dbReference type="GO" id="GO:1901336">
    <property type="term" value="P:lactone biosynthetic process"/>
    <property type="evidence" value="ECO:0007669"/>
    <property type="project" value="UniProtKB-ARBA"/>
</dbReference>
<dbReference type="InterPro" id="IPR014030">
    <property type="entry name" value="Ketoacyl_synth_N"/>
</dbReference>
<dbReference type="SUPFAM" id="SSF50129">
    <property type="entry name" value="GroES-like"/>
    <property type="match status" value="1"/>
</dbReference>
<dbReference type="InterPro" id="IPR013217">
    <property type="entry name" value="Methyltransf_12"/>
</dbReference>
<feature type="domain" description="PKS/mFAS DH" evidence="11">
    <location>
        <begin position="895"/>
        <end position="1197"/>
    </location>
</feature>
<evidence type="ECO:0000256" key="1">
    <source>
        <dbReference type="ARBA" id="ARBA00022450"/>
    </source>
</evidence>
<name>A0A0M8MRU5_ESCWE</name>
<dbReference type="SUPFAM" id="SSF53901">
    <property type="entry name" value="Thiolase-like"/>
    <property type="match status" value="1"/>
</dbReference>
<keyword evidence="5" id="KW-0560">Oxidoreductase</keyword>
<dbReference type="GO" id="GO:0016491">
    <property type="term" value="F:oxidoreductase activity"/>
    <property type="evidence" value="ECO:0007669"/>
    <property type="project" value="UniProtKB-KW"/>
</dbReference>
<dbReference type="Gene3D" id="3.40.366.10">
    <property type="entry name" value="Malonyl-Coenzyme A Acyl Carrier Protein, domain 2"/>
    <property type="match status" value="1"/>
</dbReference>
<dbReference type="InterPro" id="IPR016039">
    <property type="entry name" value="Thiolase-like"/>
</dbReference>
<dbReference type="InterPro" id="IPR020843">
    <property type="entry name" value="ER"/>
</dbReference>
<evidence type="ECO:0000256" key="9">
    <source>
        <dbReference type="SAM" id="MobiDB-lite"/>
    </source>
</evidence>
<dbReference type="Pfam" id="PF14765">
    <property type="entry name" value="PS-DH"/>
    <property type="match status" value="1"/>
</dbReference>
<dbReference type="Pfam" id="PF00109">
    <property type="entry name" value="ketoacyl-synt"/>
    <property type="match status" value="1"/>
</dbReference>
<evidence type="ECO:0000313" key="12">
    <source>
        <dbReference type="EMBL" id="KOS17128.1"/>
    </source>
</evidence>
<dbReference type="SUPFAM" id="SSF52151">
    <property type="entry name" value="FabD/lysophospholipase-like"/>
    <property type="match status" value="1"/>
</dbReference>
<dbReference type="EMBL" id="LGSR01000028">
    <property type="protein sequence ID" value="KOS17128.1"/>
    <property type="molecule type" value="Genomic_DNA"/>
</dbReference>
<dbReference type="InterPro" id="IPR029063">
    <property type="entry name" value="SAM-dependent_MTases_sf"/>
</dbReference>
<dbReference type="PANTHER" id="PTHR43775">
    <property type="entry name" value="FATTY ACID SYNTHASE"/>
    <property type="match status" value="1"/>
</dbReference>
<dbReference type="InterPro" id="IPR013154">
    <property type="entry name" value="ADH-like_N"/>
</dbReference>
<dbReference type="GO" id="GO:0004315">
    <property type="term" value="F:3-oxoacyl-[acyl-carrier-protein] synthase activity"/>
    <property type="evidence" value="ECO:0007669"/>
    <property type="project" value="InterPro"/>
</dbReference>
<dbReference type="PANTHER" id="PTHR43775:SF49">
    <property type="entry name" value="SYNTHASE, PUTATIVE (JCVI)-RELATED"/>
    <property type="match status" value="1"/>
</dbReference>
<comment type="caution">
    <text evidence="12">The sequence shown here is derived from an EMBL/GenBank/DDBJ whole genome shotgun (WGS) entry which is preliminary data.</text>
</comment>
<dbReference type="Pfam" id="PF08659">
    <property type="entry name" value="KR"/>
    <property type="match status" value="1"/>
</dbReference>
<dbReference type="InterPro" id="IPR057326">
    <property type="entry name" value="KR_dom"/>
</dbReference>
<dbReference type="InterPro" id="IPR011032">
    <property type="entry name" value="GroES-like_sf"/>
</dbReference>
<dbReference type="InterPro" id="IPR016036">
    <property type="entry name" value="Malonyl_transacylase_ACP-bd"/>
</dbReference>
<organism evidence="12 13">
    <name type="scientific">Escovopsis weberi</name>
    <dbReference type="NCBI Taxonomy" id="150374"/>
    <lineage>
        <taxon>Eukaryota</taxon>
        <taxon>Fungi</taxon>
        <taxon>Dikarya</taxon>
        <taxon>Ascomycota</taxon>
        <taxon>Pezizomycotina</taxon>
        <taxon>Sordariomycetes</taxon>
        <taxon>Hypocreomycetidae</taxon>
        <taxon>Hypocreales</taxon>
        <taxon>Hypocreaceae</taxon>
        <taxon>Escovopsis</taxon>
    </lineage>
</organism>
<feature type="coiled-coil region" evidence="8">
    <location>
        <begin position="2352"/>
        <end position="2379"/>
    </location>
</feature>
<dbReference type="SMART" id="SM00825">
    <property type="entry name" value="PKS_KS"/>
    <property type="match status" value="1"/>
</dbReference>
<dbReference type="CDD" id="cd02440">
    <property type="entry name" value="AdoMet_MTases"/>
    <property type="match status" value="1"/>
</dbReference>